<name>B6IJ43_CAEBR</name>
<reference evidence="1 2" key="2">
    <citation type="journal article" date="2011" name="PLoS Genet.">
        <title>Caenorhabditis briggsae recombinant inbred line genotypes reveal inter-strain incompatibility and the evolution of recombination.</title>
        <authorList>
            <person name="Ross J.A."/>
            <person name="Koboldt D.C."/>
            <person name="Staisch J.E."/>
            <person name="Chamberlin H.M."/>
            <person name="Gupta B.P."/>
            <person name="Miller R.D."/>
            <person name="Baird S.E."/>
            <person name="Haag E.S."/>
        </authorList>
    </citation>
    <scope>NUCLEOTIDE SEQUENCE [LARGE SCALE GENOMIC DNA]</scope>
    <source>
        <strain evidence="1 2">AF16</strain>
    </source>
</reference>
<dbReference type="Proteomes" id="UP000008549">
    <property type="component" value="Unassembled WGS sequence"/>
</dbReference>
<evidence type="ECO:0000313" key="2">
    <source>
        <dbReference type="Proteomes" id="UP000008549"/>
    </source>
</evidence>
<evidence type="ECO:0000313" key="1">
    <source>
        <dbReference type="EMBL" id="CAS00023.1"/>
    </source>
</evidence>
<proteinExistence type="predicted"/>
<keyword evidence="2" id="KW-1185">Reference proteome</keyword>
<dbReference type="RefSeq" id="XP_045099584.1">
    <property type="nucleotide sequence ID" value="XM_045239747.1"/>
</dbReference>
<dbReference type="EMBL" id="HE600983">
    <property type="protein sequence ID" value="CAS00023.1"/>
    <property type="molecule type" value="Genomic_DNA"/>
</dbReference>
<dbReference type="KEGG" id="cbr:CBG_27745"/>
<accession>B6IJ43</accession>
<gene>
    <name evidence="1" type="ORF">CBG27745</name>
    <name evidence="1" type="ORF">CBG_27745</name>
</gene>
<dbReference type="CTD" id="68919194"/>
<reference evidence="1 2" key="1">
    <citation type="journal article" date="2003" name="PLoS Biol.">
        <title>The genome sequence of Caenorhabditis briggsae: a platform for comparative genomics.</title>
        <authorList>
            <person name="Stein L.D."/>
            <person name="Bao Z."/>
            <person name="Blasiar D."/>
            <person name="Blumenthal T."/>
            <person name="Brent M.R."/>
            <person name="Chen N."/>
            <person name="Chinwalla A."/>
            <person name="Clarke L."/>
            <person name="Clee C."/>
            <person name="Coghlan A."/>
            <person name="Coulson A."/>
            <person name="D'Eustachio P."/>
            <person name="Fitch D.H."/>
            <person name="Fulton L.A."/>
            <person name="Fulton R.E."/>
            <person name="Griffiths-Jones S."/>
            <person name="Harris T.W."/>
            <person name="Hillier L.W."/>
            <person name="Kamath R."/>
            <person name="Kuwabara P.E."/>
            <person name="Mardis E.R."/>
            <person name="Marra M.A."/>
            <person name="Miner T.L."/>
            <person name="Minx P."/>
            <person name="Mullikin J.C."/>
            <person name="Plumb R.W."/>
            <person name="Rogers J."/>
            <person name="Schein J.E."/>
            <person name="Sohrmann M."/>
            <person name="Spieth J."/>
            <person name="Stajich J.E."/>
            <person name="Wei C."/>
            <person name="Willey D."/>
            <person name="Wilson R.K."/>
            <person name="Durbin R."/>
            <person name="Waterston R.H."/>
        </authorList>
    </citation>
    <scope>NUCLEOTIDE SEQUENCE [LARGE SCALE GENOMIC DNA]</scope>
    <source>
        <strain evidence="1 2">AF16</strain>
    </source>
</reference>
<dbReference type="GeneID" id="68919194"/>
<protein>
    <submittedName>
        <fullName evidence="1">Protein CBG27745</fullName>
    </submittedName>
</protein>
<organism evidence="1 2">
    <name type="scientific">Caenorhabditis briggsae</name>
    <dbReference type="NCBI Taxonomy" id="6238"/>
    <lineage>
        <taxon>Eukaryota</taxon>
        <taxon>Metazoa</taxon>
        <taxon>Ecdysozoa</taxon>
        <taxon>Nematoda</taxon>
        <taxon>Chromadorea</taxon>
        <taxon>Rhabditida</taxon>
        <taxon>Rhabditina</taxon>
        <taxon>Rhabditomorpha</taxon>
        <taxon>Rhabditoidea</taxon>
        <taxon>Rhabditidae</taxon>
        <taxon>Peloderinae</taxon>
        <taxon>Caenorhabditis</taxon>
    </lineage>
</organism>
<sequence>MNTYEFLFESLP</sequence>
<dbReference type="InParanoid" id="B6IJ43"/>